<dbReference type="SUPFAM" id="SSF56281">
    <property type="entry name" value="Metallo-hydrolase/oxidoreductase"/>
    <property type="match status" value="1"/>
</dbReference>
<gene>
    <name evidence="6" type="ORF">M409DRAFT_66641</name>
</gene>
<sequence length="360" mass="40284">MATLPTPDLRIPQSSTTVNVSIIDTTTSIRGVDAWKFLEPSIPGHEHLATSAFAFLIEHPTLHRSMVFDLGLRKDWWNCSPFLLDRFKKGGYVLNVDKSVREILEDVGFDATKLEAIVWSHWHFDHTGSPAEFERSTALIVGPGFKENLLPAYPTNPDSSILESDLQGRQLIELSFTSGLKSGEMDALDYFGDGSLCFLNSPGHAHAHICALARVKADPPSFIMMGGDAWHHCGEIRPSPYMPLPETIKPHPFTSLSASSCPGDLFEPVLRDDDRTKPIYRPSSQKIVQMHLDPEQAVRTIEKLQQADVQENILMVAAHDESLLSIVDFFPKTANDFMSRGWVKAARWKFLMDFAKAVRN</sequence>
<dbReference type="EMBL" id="ML993596">
    <property type="protein sequence ID" value="KAF2166671.1"/>
    <property type="molecule type" value="Genomic_DNA"/>
</dbReference>
<dbReference type="Pfam" id="PF00753">
    <property type="entry name" value="Lactamase_B"/>
    <property type="match status" value="1"/>
</dbReference>
<evidence type="ECO:0000256" key="3">
    <source>
        <dbReference type="ARBA" id="ARBA00022801"/>
    </source>
</evidence>
<keyword evidence="4" id="KW-0862">Zinc</keyword>
<evidence type="ECO:0000256" key="1">
    <source>
        <dbReference type="ARBA" id="ARBA00007749"/>
    </source>
</evidence>
<dbReference type="OrthoDB" id="10250730at2759"/>
<dbReference type="GO" id="GO:0016787">
    <property type="term" value="F:hydrolase activity"/>
    <property type="evidence" value="ECO:0007669"/>
    <property type="project" value="UniProtKB-KW"/>
</dbReference>
<dbReference type="RefSeq" id="XP_033667560.1">
    <property type="nucleotide sequence ID" value="XM_033817027.1"/>
</dbReference>
<feature type="domain" description="Metallo-beta-lactamase" evidence="5">
    <location>
        <begin position="101"/>
        <end position="139"/>
    </location>
</feature>
<protein>
    <recommendedName>
        <fullName evidence="5">Metallo-beta-lactamase domain-containing protein</fullName>
    </recommendedName>
</protein>
<dbReference type="PANTHER" id="PTHR42978:SF5">
    <property type="entry name" value="METALLO-BETA-LACTAMASE DOMAIN-CONTAINING PROTEIN"/>
    <property type="match status" value="1"/>
</dbReference>
<evidence type="ECO:0000313" key="6">
    <source>
        <dbReference type="EMBL" id="KAF2166671.1"/>
    </source>
</evidence>
<organism evidence="6 7">
    <name type="scientific">Zasmidium cellare ATCC 36951</name>
    <dbReference type="NCBI Taxonomy" id="1080233"/>
    <lineage>
        <taxon>Eukaryota</taxon>
        <taxon>Fungi</taxon>
        <taxon>Dikarya</taxon>
        <taxon>Ascomycota</taxon>
        <taxon>Pezizomycotina</taxon>
        <taxon>Dothideomycetes</taxon>
        <taxon>Dothideomycetidae</taxon>
        <taxon>Mycosphaerellales</taxon>
        <taxon>Mycosphaerellaceae</taxon>
        <taxon>Zasmidium</taxon>
    </lineage>
</organism>
<reference evidence="6" key="1">
    <citation type="journal article" date="2020" name="Stud. Mycol.">
        <title>101 Dothideomycetes genomes: a test case for predicting lifestyles and emergence of pathogens.</title>
        <authorList>
            <person name="Haridas S."/>
            <person name="Albert R."/>
            <person name="Binder M."/>
            <person name="Bloem J."/>
            <person name="Labutti K."/>
            <person name="Salamov A."/>
            <person name="Andreopoulos B."/>
            <person name="Baker S."/>
            <person name="Barry K."/>
            <person name="Bills G."/>
            <person name="Bluhm B."/>
            <person name="Cannon C."/>
            <person name="Castanera R."/>
            <person name="Culley D."/>
            <person name="Daum C."/>
            <person name="Ezra D."/>
            <person name="Gonzalez J."/>
            <person name="Henrissat B."/>
            <person name="Kuo A."/>
            <person name="Liang C."/>
            <person name="Lipzen A."/>
            <person name="Lutzoni F."/>
            <person name="Magnuson J."/>
            <person name="Mondo S."/>
            <person name="Nolan M."/>
            <person name="Ohm R."/>
            <person name="Pangilinan J."/>
            <person name="Park H.-J."/>
            <person name="Ramirez L."/>
            <person name="Alfaro M."/>
            <person name="Sun H."/>
            <person name="Tritt A."/>
            <person name="Yoshinaga Y."/>
            <person name="Zwiers L.-H."/>
            <person name="Turgeon B."/>
            <person name="Goodwin S."/>
            <person name="Spatafora J."/>
            <person name="Crous P."/>
            <person name="Grigoriev I."/>
        </authorList>
    </citation>
    <scope>NUCLEOTIDE SEQUENCE</scope>
    <source>
        <strain evidence="6">ATCC 36951</strain>
    </source>
</reference>
<dbReference type="GeneID" id="54570299"/>
<comment type="similarity">
    <text evidence="1">Belongs to the metallo-beta-lactamase superfamily.</text>
</comment>
<keyword evidence="3" id="KW-0378">Hydrolase</keyword>
<dbReference type="Gene3D" id="3.60.15.10">
    <property type="entry name" value="Ribonuclease Z/Hydroxyacylglutathione hydrolase-like"/>
    <property type="match status" value="1"/>
</dbReference>
<name>A0A6A6CI21_ZASCE</name>
<dbReference type="PANTHER" id="PTHR42978">
    <property type="entry name" value="QUORUM-QUENCHING LACTONASE YTNP-RELATED-RELATED"/>
    <property type="match status" value="1"/>
</dbReference>
<dbReference type="InterPro" id="IPR036866">
    <property type="entry name" value="RibonucZ/Hydroxyglut_hydro"/>
</dbReference>
<dbReference type="InterPro" id="IPR001279">
    <property type="entry name" value="Metallo-B-lactamas"/>
</dbReference>
<proteinExistence type="inferred from homology"/>
<evidence type="ECO:0000256" key="2">
    <source>
        <dbReference type="ARBA" id="ARBA00022723"/>
    </source>
</evidence>
<evidence type="ECO:0000256" key="4">
    <source>
        <dbReference type="ARBA" id="ARBA00022833"/>
    </source>
</evidence>
<dbReference type="Proteomes" id="UP000799537">
    <property type="component" value="Unassembled WGS sequence"/>
</dbReference>
<dbReference type="InterPro" id="IPR051013">
    <property type="entry name" value="MBL_superfamily_lactonases"/>
</dbReference>
<dbReference type="GO" id="GO:0046872">
    <property type="term" value="F:metal ion binding"/>
    <property type="evidence" value="ECO:0007669"/>
    <property type="project" value="UniProtKB-KW"/>
</dbReference>
<evidence type="ECO:0000259" key="5">
    <source>
        <dbReference type="Pfam" id="PF00753"/>
    </source>
</evidence>
<keyword evidence="7" id="KW-1185">Reference proteome</keyword>
<keyword evidence="2" id="KW-0479">Metal-binding</keyword>
<evidence type="ECO:0000313" key="7">
    <source>
        <dbReference type="Proteomes" id="UP000799537"/>
    </source>
</evidence>
<accession>A0A6A6CI21</accession>
<dbReference type="CDD" id="cd07730">
    <property type="entry name" value="metallo-hydrolase-like_MBL-fold"/>
    <property type="match status" value="1"/>
</dbReference>
<dbReference type="AlphaFoldDB" id="A0A6A6CI21"/>